<feature type="transmembrane region" description="Helical" evidence="2">
    <location>
        <begin position="48"/>
        <end position="69"/>
    </location>
</feature>
<dbReference type="RefSeq" id="WP_168622567.1">
    <property type="nucleotide sequence ID" value="NZ_JAAZQQ010000002.1"/>
</dbReference>
<dbReference type="AlphaFoldDB" id="A0A7X6GYT6"/>
<dbReference type="Gene3D" id="2.40.50.1020">
    <property type="entry name" value="LytTr DNA-binding domain"/>
    <property type="match status" value="1"/>
</dbReference>
<evidence type="ECO:0000259" key="3">
    <source>
        <dbReference type="PROSITE" id="PS50930"/>
    </source>
</evidence>
<dbReference type="InterPro" id="IPR007492">
    <property type="entry name" value="LytTR_DNA-bd_dom"/>
</dbReference>
<feature type="transmembrane region" description="Helical" evidence="2">
    <location>
        <begin position="20"/>
        <end position="42"/>
    </location>
</feature>
<dbReference type="GO" id="GO:0003677">
    <property type="term" value="F:DNA binding"/>
    <property type="evidence" value="ECO:0007669"/>
    <property type="project" value="InterPro"/>
</dbReference>
<evidence type="ECO:0000256" key="1">
    <source>
        <dbReference type="SAM" id="MobiDB-lite"/>
    </source>
</evidence>
<accession>A0A7X6GYT6</accession>
<keyword evidence="2" id="KW-0812">Transmembrane</keyword>
<organism evidence="4 5">
    <name type="scientific">Roseicyclus persicicus</name>
    <dbReference type="NCBI Taxonomy" id="2650661"/>
    <lineage>
        <taxon>Bacteria</taxon>
        <taxon>Pseudomonadati</taxon>
        <taxon>Pseudomonadota</taxon>
        <taxon>Alphaproteobacteria</taxon>
        <taxon>Rhodobacterales</taxon>
        <taxon>Roseobacteraceae</taxon>
        <taxon>Roseicyclus</taxon>
    </lineage>
</organism>
<dbReference type="SMART" id="SM00850">
    <property type="entry name" value="LytTR"/>
    <property type="match status" value="1"/>
</dbReference>
<sequence length="271" mass="29456">MIRSDEPMVSDIRGRVLSRLVAWLAATVVVALIGPFTTYLSFTFAERLAYWGTLIGGAILVAEAVRAVTGRVFGDESLSSDLAGALVLALVLGPAIWAVNLLLYGFDVAGLFWLAEHVVVVLAVCLCIVLVRDQLRRSRDRAAARQPAPPAPMPDVELSAPVPEPERRPGFLDRVEGVPEGRLLRVSADDHYLHVVTTAGCGRILMRFRDALEELEALPGHRIHRSHWVAEGAILRIRAEGRRHLAELGDGTALPVSRAYLDDLRAAGLLG</sequence>
<feature type="transmembrane region" description="Helical" evidence="2">
    <location>
        <begin position="110"/>
        <end position="131"/>
    </location>
</feature>
<dbReference type="Proteomes" id="UP000526408">
    <property type="component" value="Unassembled WGS sequence"/>
</dbReference>
<protein>
    <submittedName>
        <fullName evidence="4">LytTR family transcriptional regulator</fullName>
    </submittedName>
</protein>
<feature type="domain" description="HTH LytTR-type" evidence="3">
    <location>
        <begin position="183"/>
        <end position="270"/>
    </location>
</feature>
<keyword evidence="2" id="KW-0472">Membrane</keyword>
<evidence type="ECO:0000313" key="4">
    <source>
        <dbReference type="EMBL" id="NKX44179.1"/>
    </source>
</evidence>
<feature type="region of interest" description="Disordered" evidence="1">
    <location>
        <begin position="141"/>
        <end position="170"/>
    </location>
</feature>
<proteinExistence type="predicted"/>
<comment type="caution">
    <text evidence="4">The sequence shown here is derived from an EMBL/GenBank/DDBJ whole genome shotgun (WGS) entry which is preliminary data.</text>
</comment>
<keyword evidence="5" id="KW-1185">Reference proteome</keyword>
<keyword evidence="2" id="KW-1133">Transmembrane helix</keyword>
<evidence type="ECO:0000256" key="2">
    <source>
        <dbReference type="SAM" id="Phobius"/>
    </source>
</evidence>
<feature type="transmembrane region" description="Helical" evidence="2">
    <location>
        <begin position="81"/>
        <end position="104"/>
    </location>
</feature>
<dbReference type="PROSITE" id="PS50930">
    <property type="entry name" value="HTH_LYTTR"/>
    <property type="match status" value="1"/>
</dbReference>
<reference evidence="4 5" key="1">
    <citation type="submission" date="2020-04" db="EMBL/GenBank/DDBJ databases">
        <authorList>
            <person name="Yoon J."/>
        </authorList>
    </citation>
    <scope>NUCLEOTIDE SEQUENCE [LARGE SCALE GENOMIC DNA]</scope>
    <source>
        <strain evidence="4 5">KMU-115</strain>
    </source>
</reference>
<evidence type="ECO:0000313" key="5">
    <source>
        <dbReference type="Proteomes" id="UP000526408"/>
    </source>
</evidence>
<gene>
    <name evidence="4" type="ORF">HCU73_06215</name>
</gene>
<name>A0A7X6GYT6_9RHOB</name>
<dbReference type="EMBL" id="JAAZQQ010000002">
    <property type="protein sequence ID" value="NKX44179.1"/>
    <property type="molecule type" value="Genomic_DNA"/>
</dbReference>
<dbReference type="Pfam" id="PF04397">
    <property type="entry name" value="LytTR"/>
    <property type="match status" value="1"/>
</dbReference>